<reference evidence="5" key="1">
    <citation type="submission" date="2016-10" db="EMBL/GenBank/DDBJ databases">
        <authorList>
            <person name="Varghese N."/>
            <person name="Submissions S."/>
        </authorList>
    </citation>
    <scope>NUCLEOTIDE SEQUENCE [LARGE SCALE GENOMIC DNA]</scope>
    <source>
        <strain evidence="5">DSM 44654</strain>
    </source>
</reference>
<proteinExistence type="predicted"/>
<dbReference type="PANTHER" id="PTHR12526:SF635">
    <property type="entry name" value="GLYCOSYL TRANSFERASE GROUP 1"/>
    <property type="match status" value="1"/>
</dbReference>
<name>A0A1H5QE37_9PSEU</name>
<dbReference type="InterPro" id="IPR028098">
    <property type="entry name" value="Glyco_trans_4-like_N"/>
</dbReference>
<dbReference type="EMBL" id="FNUJ01000002">
    <property type="protein sequence ID" value="SEF24114.1"/>
    <property type="molecule type" value="Genomic_DNA"/>
</dbReference>
<protein>
    <submittedName>
        <fullName evidence="4">Glycosyltransferase involved in cell wall bisynthesis</fullName>
    </submittedName>
</protein>
<feature type="domain" description="Glycosyltransferase subfamily 4-like N-terminal" evidence="3">
    <location>
        <begin position="13"/>
        <end position="176"/>
    </location>
</feature>
<dbReference type="Proteomes" id="UP000198878">
    <property type="component" value="Unassembled WGS sequence"/>
</dbReference>
<organism evidence="4 5">
    <name type="scientific">Amycolatopsis pretoriensis</name>
    <dbReference type="NCBI Taxonomy" id="218821"/>
    <lineage>
        <taxon>Bacteria</taxon>
        <taxon>Bacillati</taxon>
        <taxon>Actinomycetota</taxon>
        <taxon>Actinomycetes</taxon>
        <taxon>Pseudonocardiales</taxon>
        <taxon>Pseudonocardiaceae</taxon>
        <taxon>Amycolatopsis</taxon>
    </lineage>
</organism>
<dbReference type="GO" id="GO:0016757">
    <property type="term" value="F:glycosyltransferase activity"/>
    <property type="evidence" value="ECO:0007669"/>
    <property type="project" value="UniProtKB-KW"/>
</dbReference>
<evidence type="ECO:0000313" key="4">
    <source>
        <dbReference type="EMBL" id="SEF24114.1"/>
    </source>
</evidence>
<keyword evidence="2 4" id="KW-0808">Transferase</keyword>
<evidence type="ECO:0000259" key="3">
    <source>
        <dbReference type="Pfam" id="PF13439"/>
    </source>
</evidence>
<dbReference type="SUPFAM" id="SSF53756">
    <property type="entry name" value="UDP-Glycosyltransferase/glycogen phosphorylase"/>
    <property type="match status" value="1"/>
</dbReference>
<dbReference type="OrthoDB" id="3199616at2"/>
<evidence type="ECO:0000256" key="1">
    <source>
        <dbReference type="ARBA" id="ARBA00022676"/>
    </source>
</evidence>
<gene>
    <name evidence="4" type="ORF">SAMN05421837_102574</name>
</gene>
<dbReference type="CDD" id="cd03801">
    <property type="entry name" value="GT4_PimA-like"/>
    <property type="match status" value="1"/>
</dbReference>
<dbReference type="Gene3D" id="3.40.50.2000">
    <property type="entry name" value="Glycogen Phosphorylase B"/>
    <property type="match status" value="2"/>
</dbReference>
<evidence type="ECO:0000313" key="5">
    <source>
        <dbReference type="Proteomes" id="UP000198878"/>
    </source>
</evidence>
<keyword evidence="5" id="KW-1185">Reference proteome</keyword>
<dbReference type="RefSeq" id="WP_086675723.1">
    <property type="nucleotide sequence ID" value="NZ_FNUJ01000002.1"/>
</dbReference>
<sequence length="367" mass="38934">MTRIAYLLTQDRGGPVDVTVRLAATLARGGAEVRVFGPEPARGAGLIDGLHHGLQVAGKEDFGAANRARAVIRAWRPDVVHAQDRRAGLVIAGLRGLARVQTYHGVPDDVAEPWFRGDRRAAGPSAYTRTVLTADAVVARLLDRTIVPAEAMGEFLRRRLKVPATRVVPVGNCVEPALPDPPRGPVRHLVFAGLLVDRKGILDLLAALGRPGVLPPDARLTVIGDGPQRAEAERAARALAGRVTFLGFRPDVPALLATADALVLPSSMEQQPLVVAEAMAAGKPVLATAVGGVPEMVGDESFLVPPGDVEALAGGLRALFAEPDPGRIGRRLAERAQRLYHPDACARRHLALYERLVRARTPAAGRA</sequence>
<accession>A0A1H5QE37</accession>
<dbReference type="STRING" id="218821.SAMN05421837_102574"/>
<dbReference type="Pfam" id="PF13439">
    <property type="entry name" value="Glyco_transf_4"/>
    <property type="match status" value="1"/>
</dbReference>
<dbReference type="Pfam" id="PF13692">
    <property type="entry name" value="Glyco_trans_1_4"/>
    <property type="match status" value="1"/>
</dbReference>
<dbReference type="PANTHER" id="PTHR12526">
    <property type="entry name" value="GLYCOSYLTRANSFERASE"/>
    <property type="match status" value="1"/>
</dbReference>
<dbReference type="AlphaFoldDB" id="A0A1H5QE37"/>
<keyword evidence="1" id="KW-0328">Glycosyltransferase</keyword>
<evidence type="ECO:0000256" key="2">
    <source>
        <dbReference type="ARBA" id="ARBA00022679"/>
    </source>
</evidence>